<organism evidence="6 7">
    <name type="scientific">Prescottella agglutinans</name>
    <dbReference type="NCBI Taxonomy" id="1644129"/>
    <lineage>
        <taxon>Bacteria</taxon>
        <taxon>Bacillati</taxon>
        <taxon>Actinomycetota</taxon>
        <taxon>Actinomycetes</taxon>
        <taxon>Mycobacteriales</taxon>
        <taxon>Nocardiaceae</taxon>
        <taxon>Prescottella</taxon>
    </lineage>
</organism>
<dbReference type="Gene3D" id="1.10.150.130">
    <property type="match status" value="1"/>
</dbReference>
<accession>A0ABT6MFU9</accession>
<dbReference type="Gene3D" id="1.10.443.10">
    <property type="entry name" value="Intergrase catalytic core"/>
    <property type="match status" value="1"/>
</dbReference>
<evidence type="ECO:0000313" key="6">
    <source>
        <dbReference type="EMBL" id="MDH6283200.1"/>
    </source>
</evidence>
<proteinExistence type="inferred from homology"/>
<feature type="domain" description="Tyr recombinase" evidence="5">
    <location>
        <begin position="186"/>
        <end position="406"/>
    </location>
</feature>
<dbReference type="PROSITE" id="PS51898">
    <property type="entry name" value="TYR_RECOMBINASE"/>
    <property type="match status" value="1"/>
</dbReference>
<keyword evidence="3" id="KW-0238">DNA-binding</keyword>
<keyword evidence="2" id="KW-0229">DNA integration</keyword>
<dbReference type="Pfam" id="PF00589">
    <property type="entry name" value="Phage_integrase"/>
    <property type="match status" value="1"/>
</dbReference>
<evidence type="ECO:0000256" key="1">
    <source>
        <dbReference type="ARBA" id="ARBA00008857"/>
    </source>
</evidence>
<keyword evidence="4" id="KW-0233">DNA recombination</keyword>
<dbReference type="Proteomes" id="UP001160334">
    <property type="component" value="Unassembled WGS sequence"/>
</dbReference>
<evidence type="ECO:0000256" key="2">
    <source>
        <dbReference type="ARBA" id="ARBA00022908"/>
    </source>
</evidence>
<dbReference type="InterPro" id="IPR050808">
    <property type="entry name" value="Phage_Integrase"/>
</dbReference>
<dbReference type="PANTHER" id="PTHR30629">
    <property type="entry name" value="PROPHAGE INTEGRASE"/>
    <property type="match status" value="1"/>
</dbReference>
<dbReference type="SUPFAM" id="SSF56349">
    <property type="entry name" value="DNA breaking-rejoining enzymes"/>
    <property type="match status" value="1"/>
</dbReference>
<dbReference type="EMBL" id="JARXVC010000013">
    <property type="protein sequence ID" value="MDH6283200.1"/>
    <property type="molecule type" value="Genomic_DNA"/>
</dbReference>
<dbReference type="InterPro" id="IPR011010">
    <property type="entry name" value="DNA_brk_join_enz"/>
</dbReference>
<protein>
    <submittedName>
        <fullName evidence="6">Integrase</fullName>
    </submittedName>
</protein>
<comment type="similarity">
    <text evidence="1">Belongs to the 'phage' integrase family.</text>
</comment>
<dbReference type="InterPro" id="IPR002104">
    <property type="entry name" value="Integrase_catalytic"/>
</dbReference>
<dbReference type="InterPro" id="IPR053876">
    <property type="entry name" value="Phage_int_M"/>
</dbReference>
<name>A0ABT6MFU9_9NOCA</name>
<evidence type="ECO:0000256" key="3">
    <source>
        <dbReference type="ARBA" id="ARBA00023125"/>
    </source>
</evidence>
<dbReference type="PANTHER" id="PTHR30629:SF2">
    <property type="entry name" value="PROPHAGE INTEGRASE INTS-RELATED"/>
    <property type="match status" value="1"/>
</dbReference>
<dbReference type="InterPro" id="IPR010998">
    <property type="entry name" value="Integrase_recombinase_N"/>
</dbReference>
<keyword evidence="7" id="KW-1185">Reference proteome</keyword>
<reference evidence="6 7" key="1">
    <citation type="submission" date="2023-04" db="EMBL/GenBank/DDBJ databases">
        <title>Forest soil microbial communities from Buena Vista Peninsula, Colon Province, Panama.</title>
        <authorList>
            <person name="Bouskill N."/>
        </authorList>
    </citation>
    <scope>NUCLEOTIDE SEQUENCE [LARGE SCALE GENOMIC DNA]</scope>
    <source>
        <strain evidence="6 7">CFH S0262</strain>
    </source>
</reference>
<comment type="caution">
    <text evidence="6">The sequence shown here is derived from an EMBL/GenBank/DDBJ whole genome shotgun (WGS) entry which is preliminary data.</text>
</comment>
<evidence type="ECO:0000259" key="5">
    <source>
        <dbReference type="PROSITE" id="PS51898"/>
    </source>
</evidence>
<dbReference type="InterPro" id="IPR013762">
    <property type="entry name" value="Integrase-like_cat_sf"/>
</dbReference>
<dbReference type="Pfam" id="PF22022">
    <property type="entry name" value="Phage_int_M"/>
    <property type="match status" value="1"/>
</dbReference>
<dbReference type="CDD" id="cd01189">
    <property type="entry name" value="INT_ICEBs1_C_like"/>
    <property type="match status" value="1"/>
</dbReference>
<evidence type="ECO:0000256" key="4">
    <source>
        <dbReference type="ARBA" id="ARBA00023172"/>
    </source>
</evidence>
<evidence type="ECO:0000313" key="7">
    <source>
        <dbReference type="Proteomes" id="UP001160334"/>
    </source>
</evidence>
<gene>
    <name evidence="6" type="ORF">M2280_004443</name>
</gene>
<sequence>MAGRPGLEIGQIGAIKRTKMPDGRWRANARYKGADGVVRRVQKFTPPNTKDPRGVRAEEALVAEVKLLVGDVSDGEISGGTKLSVLCERYVAELPKSGKSARTIDTYTRDVGILVPRLGEFRVREATAQRLGRILDEIAGKHGATTAKRCRTVLAAVLATAVKEGAVGRNPVRDVELTRRTKKAKEATRALTAEELALLIHRLRTSEEPLPVERRAKKAHTTTTVSRWAEAVDLTDVIITLAGTGLRRSEVLGLKWTDLDLDAGTLTVSGHVVRAKGRGLIRESEAKTVSSLRTIALPRFVIEALRARQEDAEKMAASVSADVIFASRIGTLRDPDNLNGQWRRIRDVLGFDWVSTHDFRRSVATRLDEAGLSPRIGADVLGHAKVSMTSDVYMARSRVHKIAADALALPRVAESVE</sequence>